<evidence type="ECO:0000256" key="1">
    <source>
        <dbReference type="SAM" id="Phobius"/>
    </source>
</evidence>
<protein>
    <submittedName>
        <fullName evidence="2">Uncharacterized protein</fullName>
    </submittedName>
</protein>
<keyword evidence="1" id="KW-0472">Membrane</keyword>
<evidence type="ECO:0000313" key="2">
    <source>
        <dbReference type="EMBL" id="KAG2628365.1"/>
    </source>
</evidence>
<accession>A0A8T0V287</accession>
<comment type="caution">
    <text evidence="2">The sequence shown here is derived from an EMBL/GenBank/DDBJ whole genome shotgun (WGS) entry which is preliminary data.</text>
</comment>
<dbReference type="EMBL" id="CM029041">
    <property type="protein sequence ID" value="KAG2628365.1"/>
    <property type="molecule type" value="Genomic_DNA"/>
</dbReference>
<reference evidence="2" key="1">
    <citation type="submission" date="2020-05" db="EMBL/GenBank/DDBJ databases">
        <title>WGS assembly of Panicum virgatum.</title>
        <authorList>
            <person name="Lovell J.T."/>
            <person name="Jenkins J."/>
            <person name="Shu S."/>
            <person name="Juenger T.E."/>
            <person name="Schmutz J."/>
        </authorList>
    </citation>
    <scope>NUCLEOTIDE SEQUENCE</scope>
    <source>
        <strain evidence="2">AP13</strain>
    </source>
</reference>
<proteinExistence type="predicted"/>
<evidence type="ECO:0000313" key="3">
    <source>
        <dbReference type="Proteomes" id="UP000823388"/>
    </source>
</evidence>
<organism evidence="2 3">
    <name type="scientific">Panicum virgatum</name>
    <name type="common">Blackwell switchgrass</name>
    <dbReference type="NCBI Taxonomy" id="38727"/>
    <lineage>
        <taxon>Eukaryota</taxon>
        <taxon>Viridiplantae</taxon>
        <taxon>Streptophyta</taxon>
        <taxon>Embryophyta</taxon>
        <taxon>Tracheophyta</taxon>
        <taxon>Spermatophyta</taxon>
        <taxon>Magnoliopsida</taxon>
        <taxon>Liliopsida</taxon>
        <taxon>Poales</taxon>
        <taxon>Poaceae</taxon>
        <taxon>PACMAD clade</taxon>
        <taxon>Panicoideae</taxon>
        <taxon>Panicodae</taxon>
        <taxon>Paniceae</taxon>
        <taxon>Panicinae</taxon>
        <taxon>Panicum</taxon>
        <taxon>Panicum sect. Hiantes</taxon>
    </lineage>
</organism>
<keyword evidence="1" id="KW-1133">Transmembrane helix</keyword>
<dbReference type="AlphaFoldDB" id="A0A8T0V287"/>
<sequence>MATCHSEFHQKIQMKQRAEGFNQLGPASNSSVFQLTCISIFRCIYVAAIAIEFRRACRE</sequence>
<feature type="transmembrane region" description="Helical" evidence="1">
    <location>
        <begin position="32"/>
        <end position="53"/>
    </location>
</feature>
<keyword evidence="3" id="KW-1185">Reference proteome</keyword>
<dbReference type="Proteomes" id="UP000823388">
    <property type="component" value="Chromosome 3K"/>
</dbReference>
<gene>
    <name evidence="2" type="ORF">PVAP13_3KG243600</name>
</gene>
<keyword evidence="1" id="KW-0812">Transmembrane</keyword>
<name>A0A8T0V287_PANVG</name>